<feature type="transmembrane region" description="Helical" evidence="1">
    <location>
        <begin position="459"/>
        <end position="484"/>
    </location>
</feature>
<dbReference type="HOGENOM" id="CLU_559038_0_0_1"/>
<dbReference type="AlphaFoldDB" id="A0A0C2Y7B9"/>
<sequence length="488" mass="55668">MACFVGIALRERKVDREEEALLWLEEVQVLYVNARIARQGKLYDWDDWFPDNVGISVQYARSDVFLALGNSASAVHRRWTAQNMIPAAHKKKEEGIPRTILHRGTTQVLLQFRHPDPMFVHNGRVNDASLQILGSWRKLKTKKAGGPGNRMSFSAFIWEGRLYVAGGRKDSLGPFYRDIFSLDLSKSTNGWKVLPPYPQPTSRTSALIGWNMVVCPEQKRTYLFTGRPEIDYFDLTTKTWGSMTIKFVHAGQPDTKAGIKNWPYPKSQLTDSTQQIANEKLYVFGAVQRTPMTHPKPIQVIRARMKYVHRSQDTGSGRIHKAACMRRLSSPSHMSAPWSPMSISCRPLYNTSLDNRLTAFVARNIDHSYQCVRWDIVKKFLPVKHESLGIPVKGERKEISSRMAGRRKRLQFRYNGRNGRCNCGCPHHAPGFLRNYVSVEFEEPRGRNYGHSTALSSPWLLLGLPLFSSCCFFLSKVLIVLTAATMYK</sequence>
<protein>
    <submittedName>
        <fullName evidence="2">Uncharacterized protein</fullName>
    </submittedName>
</protein>
<reference evidence="3" key="2">
    <citation type="submission" date="2015-01" db="EMBL/GenBank/DDBJ databases">
        <title>Evolutionary Origins and Diversification of the Mycorrhizal Mutualists.</title>
        <authorList>
            <consortium name="DOE Joint Genome Institute"/>
            <consortium name="Mycorrhizal Genomics Consortium"/>
            <person name="Kohler A."/>
            <person name="Kuo A."/>
            <person name="Nagy L.G."/>
            <person name="Floudas D."/>
            <person name="Copeland A."/>
            <person name="Barry K.W."/>
            <person name="Cichocki N."/>
            <person name="Veneault-Fourrey C."/>
            <person name="LaButti K."/>
            <person name="Lindquist E.A."/>
            <person name="Lipzen A."/>
            <person name="Lundell T."/>
            <person name="Morin E."/>
            <person name="Murat C."/>
            <person name="Riley R."/>
            <person name="Ohm R."/>
            <person name="Sun H."/>
            <person name="Tunlid A."/>
            <person name="Henrissat B."/>
            <person name="Grigoriev I.V."/>
            <person name="Hibbett D.S."/>
            <person name="Martin F."/>
        </authorList>
    </citation>
    <scope>NUCLEOTIDE SEQUENCE [LARGE SCALE GENOMIC DNA]</scope>
    <source>
        <strain evidence="3">h7</strain>
    </source>
</reference>
<keyword evidence="1" id="KW-0472">Membrane</keyword>
<accession>A0A0C2Y7B9</accession>
<name>A0A0C2Y7B9_HEBCY</name>
<gene>
    <name evidence="2" type="ORF">M413DRAFT_346174</name>
</gene>
<keyword evidence="1" id="KW-0812">Transmembrane</keyword>
<proteinExistence type="predicted"/>
<keyword evidence="1" id="KW-1133">Transmembrane helix</keyword>
<organism evidence="2 3">
    <name type="scientific">Hebeloma cylindrosporum</name>
    <dbReference type="NCBI Taxonomy" id="76867"/>
    <lineage>
        <taxon>Eukaryota</taxon>
        <taxon>Fungi</taxon>
        <taxon>Dikarya</taxon>
        <taxon>Basidiomycota</taxon>
        <taxon>Agaricomycotina</taxon>
        <taxon>Agaricomycetes</taxon>
        <taxon>Agaricomycetidae</taxon>
        <taxon>Agaricales</taxon>
        <taxon>Agaricineae</taxon>
        <taxon>Hymenogastraceae</taxon>
        <taxon>Hebeloma</taxon>
    </lineage>
</organism>
<dbReference type="EMBL" id="KN831772">
    <property type="protein sequence ID" value="KIM45738.1"/>
    <property type="molecule type" value="Genomic_DNA"/>
</dbReference>
<dbReference type="Proteomes" id="UP000053424">
    <property type="component" value="Unassembled WGS sequence"/>
</dbReference>
<dbReference type="InterPro" id="IPR015915">
    <property type="entry name" value="Kelch-typ_b-propeller"/>
</dbReference>
<evidence type="ECO:0000313" key="2">
    <source>
        <dbReference type="EMBL" id="KIM45738.1"/>
    </source>
</evidence>
<dbReference type="SUPFAM" id="SSF117281">
    <property type="entry name" value="Kelch motif"/>
    <property type="match status" value="1"/>
</dbReference>
<reference evidence="2 3" key="1">
    <citation type="submission" date="2014-04" db="EMBL/GenBank/DDBJ databases">
        <authorList>
            <consortium name="DOE Joint Genome Institute"/>
            <person name="Kuo A."/>
            <person name="Gay G."/>
            <person name="Dore J."/>
            <person name="Kohler A."/>
            <person name="Nagy L.G."/>
            <person name="Floudas D."/>
            <person name="Copeland A."/>
            <person name="Barry K.W."/>
            <person name="Cichocki N."/>
            <person name="Veneault-Fourrey C."/>
            <person name="LaButti K."/>
            <person name="Lindquist E.A."/>
            <person name="Lipzen A."/>
            <person name="Lundell T."/>
            <person name="Morin E."/>
            <person name="Murat C."/>
            <person name="Sun H."/>
            <person name="Tunlid A."/>
            <person name="Henrissat B."/>
            <person name="Grigoriev I.V."/>
            <person name="Hibbett D.S."/>
            <person name="Martin F."/>
            <person name="Nordberg H.P."/>
            <person name="Cantor M.N."/>
            <person name="Hua S.X."/>
        </authorList>
    </citation>
    <scope>NUCLEOTIDE SEQUENCE [LARGE SCALE GENOMIC DNA]</scope>
    <source>
        <strain evidence="3">h7</strain>
    </source>
</reference>
<dbReference type="Gene3D" id="2.120.10.80">
    <property type="entry name" value="Kelch-type beta propeller"/>
    <property type="match status" value="1"/>
</dbReference>
<evidence type="ECO:0000256" key="1">
    <source>
        <dbReference type="SAM" id="Phobius"/>
    </source>
</evidence>
<evidence type="ECO:0000313" key="3">
    <source>
        <dbReference type="Proteomes" id="UP000053424"/>
    </source>
</evidence>
<dbReference type="OrthoDB" id="432528at2759"/>
<keyword evidence="3" id="KW-1185">Reference proteome</keyword>